<evidence type="ECO:0000313" key="1">
    <source>
        <dbReference type="EMBL" id="MCR6096777.1"/>
    </source>
</evidence>
<dbReference type="Pfam" id="PF14006">
    <property type="entry name" value="YqzL"/>
    <property type="match status" value="1"/>
</dbReference>
<evidence type="ECO:0000313" key="2">
    <source>
        <dbReference type="Proteomes" id="UP001057753"/>
    </source>
</evidence>
<proteinExistence type="predicted"/>
<protein>
    <submittedName>
        <fullName evidence="1">YqzL family protein</fullName>
    </submittedName>
</protein>
<comment type="caution">
    <text evidence="1">The sequence shown here is derived from an EMBL/GenBank/DDBJ whole genome shotgun (WGS) entry which is preliminary data.</text>
</comment>
<dbReference type="EMBL" id="JABXYM010000001">
    <property type="protein sequence ID" value="MCR6096777.1"/>
    <property type="molecule type" value="Genomic_DNA"/>
</dbReference>
<dbReference type="OrthoDB" id="1650227at2"/>
<keyword evidence="2" id="KW-1185">Reference proteome</keyword>
<reference evidence="1" key="1">
    <citation type="submission" date="2020-06" db="EMBL/GenBank/DDBJ databases">
        <title>Insight into the genomes of haloalkaliphilic bacilli from Kenyan soda lakes.</title>
        <authorList>
            <person name="Mwirichia R."/>
            <person name="Villamizar G.C."/>
            <person name="Poehlein A."/>
            <person name="Mugweru J."/>
            <person name="Kipnyargis A."/>
            <person name="Kiplimo D."/>
            <person name="Orwa P."/>
            <person name="Daniel R."/>
        </authorList>
    </citation>
    <scope>NUCLEOTIDE SEQUENCE</scope>
    <source>
        <strain evidence="1">B1096_S55</strain>
    </source>
</reference>
<dbReference type="AlphaFoldDB" id="A0A9Q4B2F3"/>
<sequence>MRQLSWHVFSMTGDVESYLLFKEIDRDQQDTIMYEQDDGNSDEETIP</sequence>
<organism evidence="1 2">
    <name type="scientific">Salipaludibacillus agaradhaerens</name>
    <name type="common">Bacillus agaradhaerens</name>
    <dbReference type="NCBI Taxonomy" id="76935"/>
    <lineage>
        <taxon>Bacteria</taxon>
        <taxon>Bacillati</taxon>
        <taxon>Bacillota</taxon>
        <taxon>Bacilli</taxon>
        <taxon>Bacillales</taxon>
        <taxon>Bacillaceae</taxon>
    </lineage>
</organism>
<dbReference type="InterPro" id="IPR025617">
    <property type="entry name" value="YqzL"/>
</dbReference>
<gene>
    <name evidence="1" type="ORF">HXA33_09440</name>
</gene>
<dbReference type="RefSeq" id="WP_078577100.1">
    <property type="nucleotide sequence ID" value="NZ_JABXYM010000001.1"/>
</dbReference>
<name>A0A9Q4B2F3_SALAG</name>
<dbReference type="Proteomes" id="UP001057753">
    <property type="component" value="Unassembled WGS sequence"/>
</dbReference>
<accession>A0A9Q4B2F3</accession>